<reference evidence="1" key="1">
    <citation type="submission" date="2021-06" db="EMBL/GenBank/DDBJ databases">
        <authorList>
            <person name="Hodson N. C."/>
            <person name="Mongue J. A."/>
            <person name="Jaron S. K."/>
        </authorList>
    </citation>
    <scope>NUCLEOTIDE SEQUENCE</scope>
</reference>
<feature type="non-terminal residue" evidence="1">
    <location>
        <position position="104"/>
    </location>
</feature>
<dbReference type="AlphaFoldDB" id="A0A8J2PAJ3"/>
<evidence type="ECO:0000313" key="2">
    <source>
        <dbReference type="Proteomes" id="UP000708208"/>
    </source>
</evidence>
<protein>
    <submittedName>
        <fullName evidence="1">Uncharacterized protein</fullName>
    </submittedName>
</protein>
<organism evidence="1 2">
    <name type="scientific">Allacma fusca</name>
    <dbReference type="NCBI Taxonomy" id="39272"/>
    <lineage>
        <taxon>Eukaryota</taxon>
        <taxon>Metazoa</taxon>
        <taxon>Ecdysozoa</taxon>
        <taxon>Arthropoda</taxon>
        <taxon>Hexapoda</taxon>
        <taxon>Collembola</taxon>
        <taxon>Symphypleona</taxon>
        <taxon>Sminthuridae</taxon>
        <taxon>Allacma</taxon>
    </lineage>
</organism>
<sequence>SYRKKKNSGVPSAPVIQEDPELNYFEEPSSPINLEMRSFAEQENISLNSSPRHVPSERLYKVPSTSEETLFSIKGTDYASCTFKCFKISVKYVCFPNNYFLILT</sequence>
<proteinExistence type="predicted"/>
<evidence type="ECO:0000313" key="1">
    <source>
        <dbReference type="EMBL" id="CAG7815367.1"/>
    </source>
</evidence>
<accession>A0A8J2PAJ3</accession>
<dbReference type="EMBL" id="CAJVCH010342544">
    <property type="protein sequence ID" value="CAG7815367.1"/>
    <property type="molecule type" value="Genomic_DNA"/>
</dbReference>
<gene>
    <name evidence="1" type="ORF">AFUS01_LOCUS26051</name>
</gene>
<comment type="caution">
    <text evidence="1">The sequence shown here is derived from an EMBL/GenBank/DDBJ whole genome shotgun (WGS) entry which is preliminary data.</text>
</comment>
<name>A0A8J2PAJ3_9HEXA</name>
<keyword evidence="2" id="KW-1185">Reference proteome</keyword>
<dbReference type="Proteomes" id="UP000708208">
    <property type="component" value="Unassembled WGS sequence"/>
</dbReference>